<sequence>MEYFRVRNKLFNTYPSIFHHPGKIGDGNRIIGIVQLKKMFFDLIGDSNNGYFLDYKEKIRLKIPIFNSNKVNEIANKLTVIFVSNLKEIGSGPRSFDFFGIPYRMLGSQVNEWSSNGLKLEFLHNELPSIKTKYFMLLDSNDTFTINNLIQTIEIFETSFDCEVLLNAGQNLWPHWNDEMREYKLFCDLIGEKNNSDHKYINTGAFIAKTEFYREMIKTFDINKSPLPGDDQAAFYPLYKQYYPRIQLDYTCKIFQCEFDEELEVESSTMSWYQSNILNSKSLVYPLLKKHAVWRRSKKDVS</sequence>
<organism evidence="2 3">
    <name type="scientific">Chamaesiphon polymorphus CCALA 037</name>
    <dbReference type="NCBI Taxonomy" id="2107692"/>
    <lineage>
        <taxon>Bacteria</taxon>
        <taxon>Bacillati</taxon>
        <taxon>Cyanobacteriota</taxon>
        <taxon>Cyanophyceae</taxon>
        <taxon>Gomontiellales</taxon>
        <taxon>Chamaesiphonaceae</taxon>
        <taxon>Chamaesiphon</taxon>
    </lineage>
</organism>
<gene>
    <name evidence="2" type="ORF">C7B77_01685</name>
</gene>
<feature type="domain" description="PLOD1-3-like GT" evidence="1">
    <location>
        <begin position="95"/>
        <end position="267"/>
    </location>
</feature>
<comment type="caution">
    <text evidence="2">The sequence shown here is derived from an EMBL/GenBank/DDBJ whole genome shotgun (WGS) entry which is preliminary data.</text>
</comment>
<evidence type="ECO:0000313" key="3">
    <source>
        <dbReference type="Proteomes" id="UP000238937"/>
    </source>
</evidence>
<reference evidence="2 3" key="1">
    <citation type="submission" date="2018-03" db="EMBL/GenBank/DDBJ databases">
        <title>The ancient ancestry and fast evolution of plastids.</title>
        <authorList>
            <person name="Moore K.R."/>
            <person name="Magnabosco C."/>
            <person name="Momper L."/>
            <person name="Gold D.A."/>
            <person name="Bosak T."/>
            <person name="Fournier G.P."/>
        </authorList>
    </citation>
    <scope>NUCLEOTIDE SEQUENCE [LARGE SCALE GENOMIC DNA]</scope>
    <source>
        <strain evidence="2 3">CCALA 037</strain>
    </source>
</reference>
<dbReference type="InterPro" id="IPR057589">
    <property type="entry name" value="GT_PLOD"/>
</dbReference>
<evidence type="ECO:0000259" key="1">
    <source>
        <dbReference type="Pfam" id="PF25342"/>
    </source>
</evidence>
<dbReference type="CDD" id="cd22997">
    <property type="entry name" value="GT_LH"/>
    <property type="match status" value="1"/>
</dbReference>
<name>A0A2T1GMU5_9CYAN</name>
<dbReference type="RefSeq" id="WP_106299692.1">
    <property type="nucleotide sequence ID" value="NZ_PVWO01000010.1"/>
</dbReference>
<dbReference type="OrthoDB" id="516249at2"/>
<keyword evidence="3" id="KW-1185">Reference proteome</keyword>
<dbReference type="AlphaFoldDB" id="A0A2T1GMU5"/>
<accession>A0A2T1GMU5</accession>
<dbReference type="EMBL" id="PVWO01000010">
    <property type="protein sequence ID" value="PSB59238.1"/>
    <property type="molecule type" value="Genomic_DNA"/>
</dbReference>
<dbReference type="Proteomes" id="UP000238937">
    <property type="component" value="Unassembled WGS sequence"/>
</dbReference>
<proteinExistence type="predicted"/>
<evidence type="ECO:0000313" key="2">
    <source>
        <dbReference type="EMBL" id="PSB59238.1"/>
    </source>
</evidence>
<dbReference type="Pfam" id="PF25342">
    <property type="entry name" value="GT_PLOD"/>
    <property type="match status" value="1"/>
</dbReference>
<protein>
    <recommendedName>
        <fullName evidence="1">PLOD1-3-like GT domain-containing protein</fullName>
    </recommendedName>
</protein>